<evidence type="ECO:0000256" key="1">
    <source>
        <dbReference type="SAM" id="MobiDB-lite"/>
    </source>
</evidence>
<dbReference type="AlphaFoldDB" id="V6TE74"/>
<dbReference type="EMBL" id="AHGT01000034">
    <property type="protein sequence ID" value="ESU37074.1"/>
    <property type="molecule type" value="Genomic_DNA"/>
</dbReference>
<organism evidence="2 3">
    <name type="scientific">Giardia intestinalis</name>
    <name type="common">Giardia lamblia</name>
    <dbReference type="NCBI Taxonomy" id="5741"/>
    <lineage>
        <taxon>Eukaryota</taxon>
        <taxon>Metamonada</taxon>
        <taxon>Diplomonadida</taxon>
        <taxon>Hexamitidae</taxon>
        <taxon>Giardiinae</taxon>
        <taxon>Giardia</taxon>
    </lineage>
</organism>
<feature type="region of interest" description="Disordered" evidence="1">
    <location>
        <begin position="65"/>
        <end position="90"/>
    </location>
</feature>
<protein>
    <submittedName>
        <fullName evidence="2">Uncharacterized protein</fullName>
    </submittedName>
</protein>
<dbReference type="VEuPathDB" id="GiardiaDB:DHA2_153583"/>
<name>V6TE74_GIAIN</name>
<gene>
    <name evidence="2" type="ORF">DHA2_153583</name>
</gene>
<proteinExistence type="predicted"/>
<accession>V6TE74</accession>
<reference evidence="3" key="1">
    <citation type="submission" date="2012-02" db="EMBL/GenBank/DDBJ databases">
        <title>Genome sequencing of Giardia lamblia Genotypes A2 and B isolates (DH and GS) and comparative analysis with the genomes of Genotypes A1 and E (WB and Pig).</title>
        <authorList>
            <person name="Adam R."/>
            <person name="Dahlstrom E."/>
            <person name="Martens C."/>
            <person name="Bruno D."/>
            <person name="Barbian K."/>
            <person name="Porcella S.F."/>
            <person name="Nash T."/>
        </authorList>
    </citation>
    <scope>NUCLEOTIDE SEQUENCE</scope>
    <source>
        <strain evidence="3">DH</strain>
    </source>
</reference>
<comment type="caution">
    <text evidence="2">The sequence shown here is derived from an EMBL/GenBank/DDBJ whole genome shotgun (WGS) entry which is preliminary data.</text>
</comment>
<dbReference type="VEuPathDB" id="GiardiaDB:GL50581_2187"/>
<dbReference type="VEuPathDB" id="GiardiaDB:GL50803_0013601"/>
<sequence>MSKGEISMEADWARKMHAQLCPAKHSFPRVASHFVFRLKNFAFIYVMESASLHLSQLKVPAKVPPNKRLASSSKMASAHPGSGSKDVVKGPDQLETTRAVQREALKLAMHKQTLLRQIDLAESILQSVDVLQIKIEGLGKHVLQEDELFSDLETLKSEASIQKESASIEEQVLNVLERRVSEYETLVLKLGDRSNRLVSLYYEAKDLITQLSDSNTNLIKRHIAESTQGPESGMEHCKLGDKRPRPDGKRAIKRSIKQ</sequence>
<evidence type="ECO:0000313" key="2">
    <source>
        <dbReference type="EMBL" id="ESU37074.1"/>
    </source>
</evidence>
<reference evidence="2 3" key="2">
    <citation type="journal article" date="2013" name="Genome Biol. Evol.">
        <title>Genome sequencing of Giardia lamblia genotypes A2 and B isolates (DH and GS) and comparative analysis with the genomes of genotypes A1 and E (WB and Pig).</title>
        <authorList>
            <person name="Adam R.D."/>
            <person name="Dahlstrom E.W."/>
            <person name="Martens C.A."/>
            <person name="Bruno D.P."/>
            <person name="Barbian K.D."/>
            <person name="Ricklefs S.M."/>
            <person name="Hernandez M.M."/>
            <person name="Narla N.P."/>
            <person name="Patel R.B."/>
            <person name="Porcella S.F."/>
            <person name="Nash T.E."/>
        </authorList>
    </citation>
    <scope>NUCLEOTIDE SEQUENCE [LARGE SCALE GENOMIC DNA]</scope>
    <source>
        <strain evidence="2 3">DH</strain>
    </source>
</reference>
<dbReference type="Proteomes" id="UP000018320">
    <property type="component" value="Unassembled WGS sequence"/>
</dbReference>
<feature type="region of interest" description="Disordered" evidence="1">
    <location>
        <begin position="226"/>
        <end position="258"/>
    </location>
</feature>
<evidence type="ECO:0000313" key="3">
    <source>
        <dbReference type="Proteomes" id="UP000018320"/>
    </source>
</evidence>
<feature type="compositionally biased region" description="Basic and acidic residues" evidence="1">
    <location>
        <begin position="233"/>
        <end position="250"/>
    </location>
</feature>
<dbReference type="VEuPathDB" id="GiardiaDB:QR46_3901"/>